<accession>A0AAE8M9M3</accession>
<feature type="domain" description="Thiamine pyrophosphate enzyme N-terminal TPP-binding" evidence="13">
    <location>
        <begin position="580"/>
        <end position="687"/>
    </location>
</feature>
<evidence type="ECO:0000259" key="11">
    <source>
        <dbReference type="Pfam" id="PF00856"/>
    </source>
</evidence>
<evidence type="ECO:0000256" key="4">
    <source>
        <dbReference type="ARBA" id="ARBA00022723"/>
    </source>
</evidence>
<evidence type="ECO:0000256" key="5">
    <source>
        <dbReference type="ARBA" id="ARBA00022793"/>
    </source>
</evidence>
<keyword evidence="6" id="KW-0460">Magnesium</keyword>
<feature type="region of interest" description="Disordered" evidence="9">
    <location>
        <begin position="76"/>
        <end position="128"/>
    </location>
</feature>
<keyword evidence="15" id="KW-1185">Reference proteome</keyword>
<keyword evidence="7" id="KW-0786">Thiamine pyrophosphate</keyword>
<organism evidence="14 15">
    <name type="scientific">Fusarium torulosum</name>
    <dbReference type="NCBI Taxonomy" id="33205"/>
    <lineage>
        <taxon>Eukaryota</taxon>
        <taxon>Fungi</taxon>
        <taxon>Dikarya</taxon>
        <taxon>Ascomycota</taxon>
        <taxon>Pezizomycotina</taxon>
        <taxon>Sordariomycetes</taxon>
        <taxon>Hypocreomycetidae</taxon>
        <taxon>Hypocreales</taxon>
        <taxon>Nectriaceae</taxon>
        <taxon>Fusarium</taxon>
    </lineage>
</organism>
<evidence type="ECO:0000313" key="15">
    <source>
        <dbReference type="Proteomes" id="UP001187734"/>
    </source>
</evidence>
<dbReference type="PANTHER" id="PTHR43452:SF11">
    <property type="entry name" value="PYRUVATE DECARBOXYLASE"/>
    <property type="match status" value="1"/>
</dbReference>
<feature type="domain" description="Thiamine pyrophosphate enzyme central" evidence="10">
    <location>
        <begin position="795"/>
        <end position="902"/>
    </location>
</feature>
<dbReference type="InterPro" id="IPR011766">
    <property type="entry name" value="TPP_enzyme_TPP-bd"/>
</dbReference>
<dbReference type="CDD" id="cd08161">
    <property type="entry name" value="SET"/>
    <property type="match status" value="1"/>
</dbReference>
<dbReference type="Pfam" id="PF00856">
    <property type="entry name" value="SET"/>
    <property type="match status" value="1"/>
</dbReference>
<keyword evidence="14" id="KW-0670">Pyruvate</keyword>
<dbReference type="Gene3D" id="2.170.270.10">
    <property type="entry name" value="SET domain"/>
    <property type="match status" value="1"/>
</dbReference>
<feature type="compositionally biased region" description="Polar residues" evidence="9">
    <location>
        <begin position="76"/>
        <end position="98"/>
    </location>
</feature>
<protein>
    <recommendedName>
        <fullName evidence="3">Pyruvate decarboxylase</fullName>
    </recommendedName>
</protein>
<keyword evidence="5" id="KW-0210">Decarboxylase</keyword>
<dbReference type="SUPFAM" id="SSF52518">
    <property type="entry name" value="Thiamin diphosphate-binding fold (THDP-binding)"/>
    <property type="match status" value="2"/>
</dbReference>
<evidence type="ECO:0000256" key="9">
    <source>
        <dbReference type="SAM" id="MobiDB-lite"/>
    </source>
</evidence>
<dbReference type="GO" id="GO:0000287">
    <property type="term" value="F:magnesium ion binding"/>
    <property type="evidence" value="ECO:0007669"/>
    <property type="project" value="InterPro"/>
</dbReference>
<dbReference type="Gene3D" id="3.40.50.970">
    <property type="match status" value="2"/>
</dbReference>
<dbReference type="Pfam" id="PF02775">
    <property type="entry name" value="TPP_enzyme_C"/>
    <property type="match status" value="1"/>
</dbReference>
<evidence type="ECO:0000256" key="3">
    <source>
        <dbReference type="ARBA" id="ARBA00014422"/>
    </source>
</evidence>
<evidence type="ECO:0000256" key="7">
    <source>
        <dbReference type="ARBA" id="ARBA00023052"/>
    </source>
</evidence>
<evidence type="ECO:0000259" key="12">
    <source>
        <dbReference type="Pfam" id="PF02775"/>
    </source>
</evidence>
<evidence type="ECO:0000256" key="2">
    <source>
        <dbReference type="ARBA" id="ARBA00007812"/>
    </source>
</evidence>
<dbReference type="InterPro" id="IPR012110">
    <property type="entry name" value="PDC/IPDC-like"/>
</dbReference>
<dbReference type="PANTHER" id="PTHR43452">
    <property type="entry name" value="PYRUVATE DECARBOXYLASE"/>
    <property type="match status" value="1"/>
</dbReference>
<evidence type="ECO:0000256" key="1">
    <source>
        <dbReference type="ARBA" id="ARBA00001964"/>
    </source>
</evidence>
<dbReference type="GO" id="GO:0005634">
    <property type="term" value="C:nucleus"/>
    <property type="evidence" value="ECO:0007669"/>
    <property type="project" value="TreeGrafter"/>
</dbReference>
<dbReference type="GO" id="GO:0005829">
    <property type="term" value="C:cytosol"/>
    <property type="evidence" value="ECO:0007669"/>
    <property type="project" value="TreeGrafter"/>
</dbReference>
<feature type="domain" description="SET" evidence="11">
    <location>
        <begin position="500"/>
        <end position="573"/>
    </location>
</feature>
<dbReference type="InterPro" id="IPR046341">
    <property type="entry name" value="SET_dom_sf"/>
</dbReference>
<dbReference type="CDD" id="cd07038">
    <property type="entry name" value="TPP_PYR_PDC_IPDC_like"/>
    <property type="match status" value="1"/>
</dbReference>
<evidence type="ECO:0000256" key="8">
    <source>
        <dbReference type="ARBA" id="ARBA00023239"/>
    </source>
</evidence>
<dbReference type="SUPFAM" id="SSF52467">
    <property type="entry name" value="DHS-like NAD/FAD-binding domain"/>
    <property type="match status" value="1"/>
</dbReference>
<comment type="cofactor">
    <cofactor evidence="1">
        <name>thiamine diphosphate</name>
        <dbReference type="ChEBI" id="CHEBI:58937"/>
    </cofactor>
</comment>
<dbReference type="InterPro" id="IPR001214">
    <property type="entry name" value="SET_dom"/>
</dbReference>
<dbReference type="InterPro" id="IPR012000">
    <property type="entry name" value="Thiamin_PyroP_enz_cen_dom"/>
</dbReference>
<sequence length="1153" mass="127966">MNYIRQNLQTDFFNKLKPALRNVPSHQFKNPVLCVKAFIQDGDSPDDDDGTYEANRRYPRVELLVSHRITICSGNISDSESEGTCQSAPNAHTQSQPLGDNALNHDGHARVSKTPDATSFPSRKRKGGLRLAPVSDLASVDDDISSRRQMQVGQENFPKRAKVKPDGVFQARELSLNKFIVGIWEQIHSGLVLEPLVLTEQVHLISPGTIDDDTDQSSGQSLAAIDIQGQANHTVESFSRSNLFCRRVTQASRTCRSTEVIVQARWVELFDSYIEYLGSTNPELSPTKSRMRAIAEACTDFGWTEKELRNKMAIWRGYKEIKDALGWAALVFSGMGLYRLCKYRIGFDVDKFYKARALRLRMELAADTLHPNWRQLLAIVGESTQRTFLGHPHDWVVHQDGSDPVPLRSTYLKYDPQFTFEHIDESVLDTTSWGADDPRWIPPPNTAVCIAGTNICDLCGQSQSNEAALNACKCFPGFFGGPRLPSAVQIFRTSNGRNNGLQALVPFERGVVIGEFVGLVTKGIEDQDVLDSQVAGRKYQIWQGRQGNFTRFANHSCKPNAQFEKFTWLGTQHILLKIPLASYLFTRLKQAGTRHMYGVPGDFTLKALDHLPRSGIQFVGCCNELNAGYAADGYARSQRHRSKTGLGALITTYGVGELSAANAIAGSYAEYLPVVHIVGTPSQQARRLSGSSVGGKRPHRHIHHTLADSRISVYREIAEKLTVAQLDLATVESEEVPDRVDWVLSQALHHSRPVYIEMPSDVVDTEVPSHALEIPIDQNSIFNDTNKSGSTKQAEQILEKLYSAKRPLILVDRGDGTELLRHQINNLVQKSGIPTVSLPSGASMVDNSLPNYFGVYSGPIGAVDLTSAVKSADLVLAFGCQFSDTQTLGWAVLPERDVMVVIGRNHIEDEEADVGCVLVEVTKRLDKGRLQKQDTTSWGEFRFQPSHSLVPEKPINQDAFYIHLGQHLQQNDTVLLANATPIIGGRDFVLPPSSQLIASGMWFSIGHMLPAALGVAQAKTNEGSSGRTILLDGDGSFQMTAQELSTIIHNRVDVIIFIINNSGYTYERYIHGMDEEYNDVAPWNYSAASQLFGQPESYPIQSCRVETWKDLDRILNSECFIQGKGLTLVDVVMDKYDISEKAKVLFEFAGKQL</sequence>
<dbReference type="InterPro" id="IPR029061">
    <property type="entry name" value="THDP-binding"/>
</dbReference>
<evidence type="ECO:0000313" key="14">
    <source>
        <dbReference type="EMBL" id="SPJ77961.1"/>
    </source>
</evidence>
<dbReference type="InterPro" id="IPR029035">
    <property type="entry name" value="DHS-like_NAD/FAD-binding_dom"/>
</dbReference>
<dbReference type="GO" id="GO:0000949">
    <property type="term" value="P:aromatic amino acid family catabolic process to alcohol via Ehrlich pathway"/>
    <property type="evidence" value="ECO:0007669"/>
    <property type="project" value="TreeGrafter"/>
</dbReference>
<dbReference type="Pfam" id="PF02776">
    <property type="entry name" value="TPP_enzyme_N"/>
    <property type="match status" value="1"/>
</dbReference>
<dbReference type="SUPFAM" id="SSF82199">
    <property type="entry name" value="SET domain"/>
    <property type="match status" value="1"/>
</dbReference>
<reference evidence="14" key="1">
    <citation type="submission" date="2018-03" db="EMBL/GenBank/DDBJ databases">
        <authorList>
            <person name="Guldener U."/>
        </authorList>
    </citation>
    <scope>NUCLEOTIDE SEQUENCE</scope>
</reference>
<comment type="similarity">
    <text evidence="2">Belongs to the TPP enzyme family.</text>
</comment>
<evidence type="ECO:0000256" key="6">
    <source>
        <dbReference type="ARBA" id="ARBA00022842"/>
    </source>
</evidence>
<dbReference type="InterPro" id="IPR012001">
    <property type="entry name" value="Thiamin_PyroP_enz_TPP-bd_dom"/>
</dbReference>
<dbReference type="EMBL" id="ONZP01000211">
    <property type="protein sequence ID" value="SPJ77961.1"/>
    <property type="molecule type" value="Genomic_DNA"/>
</dbReference>
<dbReference type="CDD" id="cd02005">
    <property type="entry name" value="TPP_PDC_IPDC"/>
    <property type="match status" value="1"/>
</dbReference>
<evidence type="ECO:0000259" key="13">
    <source>
        <dbReference type="Pfam" id="PF02776"/>
    </source>
</evidence>
<comment type="caution">
    <text evidence="14">The sequence shown here is derived from an EMBL/GenBank/DDBJ whole genome shotgun (WGS) entry which is preliminary data.</text>
</comment>
<dbReference type="GO" id="GO:0030976">
    <property type="term" value="F:thiamine pyrophosphate binding"/>
    <property type="evidence" value="ECO:0007669"/>
    <property type="project" value="InterPro"/>
</dbReference>
<name>A0AAE8M9M3_9HYPO</name>
<keyword evidence="4" id="KW-0479">Metal-binding</keyword>
<dbReference type="Proteomes" id="UP001187734">
    <property type="component" value="Unassembled WGS sequence"/>
</dbReference>
<proteinExistence type="inferred from homology"/>
<dbReference type="Gene3D" id="3.40.50.1220">
    <property type="entry name" value="TPP-binding domain"/>
    <property type="match status" value="1"/>
</dbReference>
<dbReference type="GO" id="GO:0004737">
    <property type="term" value="F:pyruvate decarboxylase activity"/>
    <property type="evidence" value="ECO:0007669"/>
    <property type="project" value="TreeGrafter"/>
</dbReference>
<feature type="domain" description="Thiamine pyrophosphate enzyme TPP-binding" evidence="12">
    <location>
        <begin position="993"/>
        <end position="1131"/>
    </location>
</feature>
<dbReference type="Pfam" id="PF00205">
    <property type="entry name" value="TPP_enzyme_M"/>
    <property type="match status" value="1"/>
</dbReference>
<dbReference type="InterPro" id="IPR047213">
    <property type="entry name" value="TPP_PYR_PDC_IPDC-like"/>
</dbReference>
<gene>
    <name evidence="14" type="ORF">FTOL_06371</name>
</gene>
<dbReference type="AlphaFoldDB" id="A0AAE8M9M3"/>
<evidence type="ECO:0000259" key="10">
    <source>
        <dbReference type="Pfam" id="PF00205"/>
    </source>
</evidence>
<dbReference type="InterPro" id="IPR047214">
    <property type="entry name" value="TPP_PDC_IPDC"/>
</dbReference>
<keyword evidence="8" id="KW-0456">Lyase</keyword>
<dbReference type="FunFam" id="3.40.50.970:FF:000024">
    <property type="entry name" value="Pyruvate decarboxylase isozyme"/>
    <property type="match status" value="1"/>
</dbReference>